<evidence type="ECO:0000313" key="3">
    <source>
        <dbReference type="Proteomes" id="UP000324550"/>
    </source>
</evidence>
<dbReference type="CDD" id="cd03801">
    <property type="entry name" value="GT4_PimA-like"/>
    <property type="match status" value="1"/>
</dbReference>
<dbReference type="SUPFAM" id="SSF53756">
    <property type="entry name" value="UDP-Glycosyltransferase/glycogen phosphorylase"/>
    <property type="match status" value="1"/>
</dbReference>
<dbReference type="OrthoDB" id="9795068at2"/>
<dbReference type="GO" id="GO:0016757">
    <property type="term" value="F:glycosyltransferase activity"/>
    <property type="evidence" value="ECO:0007669"/>
    <property type="project" value="InterPro"/>
</dbReference>
<proteinExistence type="predicted"/>
<keyword evidence="2" id="KW-0808">Transferase</keyword>
<dbReference type="AlphaFoldDB" id="A0A5D0GCM7"/>
<dbReference type="PANTHER" id="PTHR12526">
    <property type="entry name" value="GLYCOSYLTRANSFERASE"/>
    <property type="match status" value="1"/>
</dbReference>
<feature type="domain" description="Glycosyl transferase family 1" evidence="1">
    <location>
        <begin position="184"/>
        <end position="343"/>
    </location>
</feature>
<dbReference type="InterPro" id="IPR001296">
    <property type="entry name" value="Glyco_trans_1"/>
</dbReference>
<keyword evidence="3" id="KW-1185">Reference proteome</keyword>
<name>A0A5D0GCM7_9FLAO</name>
<dbReference type="EMBL" id="VSFC01000030">
    <property type="protein sequence ID" value="TYA56645.1"/>
    <property type="molecule type" value="Genomic_DNA"/>
</dbReference>
<dbReference type="Pfam" id="PF00534">
    <property type="entry name" value="Glycos_transf_1"/>
    <property type="match status" value="1"/>
</dbReference>
<gene>
    <name evidence="2" type="ORF">FVF61_05775</name>
</gene>
<dbReference type="Gene3D" id="3.40.50.2000">
    <property type="entry name" value="Glycogen Phosphorylase B"/>
    <property type="match status" value="2"/>
</dbReference>
<sequence length="365" mass="41412">MKIALLTPNKSTYTETFIQNHIDYLPFEKIVVYGGAFPYLMTNEEPSLTYRRWYKYKTIVRDKFGIKTEAFKAHLLKKHLQKHDVDLVFAEYLNTGAEVQEVCKELKIPLVAIALGYEISQYRIIEQYESMYQSLFQYAKKIIVVSNHMKKNLLALHCPENKIVYSPASPSEDFFELQPTFLSKQILAVGRFVNKKAPELTIKAFSKVFLECPEATLVMAGDGPLLEACKMLVEELKLQEAVVFKGRITREEHKQLLAASYMFVQHSRVAENGDSEGTPVAILEASAAGLPVVSTLHAGIPDVIRNNETGFLVKENDVDEMANKMIELLHNKELAIQMGSEGKIYIMENFTLEKHISIIGQAINN</sequence>
<evidence type="ECO:0000259" key="1">
    <source>
        <dbReference type="Pfam" id="PF00534"/>
    </source>
</evidence>
<dbReference type="RefSeq" id="WP_148454292.1">
    <property type="nucleotide sequence ID" value="NZ_VSFC01000030.1"/>
</dbReference>
<dbReference type="Proteomes" id="UP000324550">
    <property type="component" value="Unassembled WGS sequence"/>
</dbReference>
<dbReference type="PANTHER" id="PTHR12526:SF630">
    <property type="entry name" value="GLYCOSYLTRANSFERASE"/>
    <property type="match status" value="1"/>
</dbReference>
<protein>
    <submittedName>
        <fullName evidence="2">Glycosyltransferase family 4 protein</fullName>
    </submittedName>
</protein>
<accession>A0A5D0GCM7</accession>
<organism evidence="2 3">
    <name type="scientific">Formosa maritima</name>
    <dbReference type="NCBI Taxonomy" id="2592046"/>
    <lineage>
        <taxon>Bacteria</taxon>
        <taxon>Pseudomonadati</taxon>
        <taxon>Bacteroidota</taxon>
        <taxon>Flavobacteriia</taxon>
        <taxon>Flavobacteriales</taxon>
        <taxon>Flavobacteriaceae</taxon>
        <taxon>Formosa</taxon>
    </lineage>
</organism>
<comment type="caution">
    <text evidence="2">The sequence shown here is derived from an EMBL/GenBank/DDBJ whole genome shotgun (WGS) entry which is preliminary data.</text>
</comment>
<evidence type="ECO:0000313" key="2">
    <source>
        <dbReference type="EMBL" id="TYA56645.1"/>
    </source>
</evidence>
<reference evidence="2 3" key="1">
    <citation type="submission" date="2019-08" db="EMBL/GenBank/DDBJ databases">
        <title>Formosa sediminis sp. nov., isolated from marine sediment.</title>
        <authorList>
            <person name="Cao W.R."/>
        </authorList>
    </citation>
    <scope>NUCLEOTIDE SEQUENCE [LARGE SCALE GENOMIC DNA]</scope>
    <source>
        <strain evidence="2 3">1494</strain>
    </source>
</reference>